<proteinExistence type="predicted"/>
<dbReference type="InterPro" id="IPR038765">
    <property type="entry name" value="Papain-like_cys_pep_sf"/>
</dbReference>
<organism evidence="2 3">
    <name type="scientific">Nitrosomonas cryotolerans ATCC 49181</name>
    <dbReference type="NCBI Taxonomy" id="1131553"/>
    <lineage>
        <taxon>Bacteria</taxon>
        <taxon>Pseudomonadati</taxon>
        <taxon>Pseudomonadota</taxon>
        <taxon>Betaproteobacteria</taxon>
        <taxon>Nitrosomonadales</taxon>
        <taxon>Nitrosomonadaceae</taxon>
        <taxon>Nitrosomonas</taxon>
    </lineage>
</organism>
<dbReference type="InterPro" id="IPR002931">
    <property type="entry name" value="Transglutaminase-like"/>
</dbReference>
<dbReference type="RefSeq" id="WP_028462196.1">
    <property type="nucleotide sequence ID" value="NZ_FSRO01000001.1"/>
</dbReference>
<reference evidence="2 3" key="1">
    <citation type="submission" date="2016-12" db="EMBL/GenBank/DDBJ databases">
        <authorList>
            <person name="Song W.-J."/>
            <person name="Kurnit D.M."/>
        </authorList>
    </citation>
    <scope>NUCLEOTIDE SEQUENCE [LARGE SCALE GENOMIC DNA]</scope>
    <source>
        <strain evidence="2 3">ATCC 49181</strain>
    </source>
</reference>
<feature type="domain" description="Transglutaminase-like" evidence="1">
    <location>
        <begin position="201"/>
        <end position="274"/>
    </location>
</feature>
<keyword evidence="2" id="KW-0645">Protease</keyword>
<dbReference type="AlphaFoldDB" id="A0A1N6JA61"/>
<dbReference type="eggNOG" id="COG1305">
    <property type="taxonomic scope" value="Bacteria"/>
</dbReference>
<evidence type="ECO:0000313" key="3">
    <source>
        <dbReference type="Proteomes" id="UP000185062"/>
    </source>
</evidence>
<protein>
    <submittedName>
        <fullName evidence="2">Transglutaminase-like enzyme, putative cysteine protease</fullName>
    </submittedName>
</protein>
<dbReference type="GO" id="GO:0006508">
    <property type="term" value="P:proteolysis"/>
    <property type="evidence" value="ECO:0007669"/>
    <property type="project" value="UniProtKB-KW"/>
</dbReference>
<dbReference type="SMART" id="SM00460">
    <property type="entry name" value="TGc"/>
    <property type="match status" value="1"/>
</dbReference>
<dbReference type="Pfam" id="PF01841">
    <property type="entry name" value="Transglut_core"/>
    <property type="match status" value="1"/>
</dbReference>
<keyword evidence="2" id="KW-0378">Hydrolase</keyword>
<accession>A0A1N6JA61</accession>
<dbReference type="EMBL" id="FSRO01000001">
    <property type="protein sequence ID" value="SIO41172.1"/>
    <property type="molecule type" value="Genomic_DNA"/>
</dbReference>
<dbReference type="STRING" id="44575.SAMN05216419_10482"/>
<dbReference type="PANTHER" id="PTHR38339">
    <property type="entry name" value="TRANSGLUTAMINASE DOMAIN PROTEIN"/>
    <property type="match status" value="1"/>
</dbReference>
<dbReference type="SUPFAM" id="SSF54001">
    <property type="entry name" value="Cysteine proteinases"/>
    <property type="match status" value="1"/>
</dbReference>
<gene>
    <name evidence="2" type="ORF">SAMN02743940_2435</name>
</gene>
<dbReference type="PANTHER" id="PTHR38339:SF1">
    <property type="entry name" value="TRANSGLUTAMINASE-LIKE DOMAIN-CONTAINING PROTEIN"/>
    <property type="match status" value="1"/>
</dbReference>
<dbReference type="GO" id="GO:0008233">
    <property type="term" value="F:peptidase activity"/>
    <property type="evidence" value="ECO:0007669"/>
    <property type="project" value="UniProtKB-KW"/>
</dbReference>
<name>A0A1N6JA61_9PROT</name>
<evidence type="ECO:0000259" key="1">
    <source>
        <dbReference type="SMART" id="SM00460"/>
    </source>
</evidence>
<evidence type="ECO:0000313" key="2">
    <source>
        <dbReference type="EMBL" id="SIO41172.1"/>
    </source>
</evidence>
<keyword evidence="3" id="KW-1185">Reference proteome</keyword>
<dbReference type="Gene3D" id="3.10.620.30">
    <property type="match status" value="1"/>
</dbReference>
<sequence>MKRRDFIKMVSASPLVFPTTSLFSAQQTSLQQWNSYRLTYQVDLPAMGKKARIWLPLPDTNDTAFQFTQGSVWNGNAKKAEFSHINGTTFPVFTAEWHGSGPRSVTVNSIIKTTDRSTDLKNHVTNGKAITPSHIKRFLHPAKKMPLDGIVRKTAVSIIQNAGARTALEQARAIFDWIIDNTRHDETVPGRGKGDIEFMLSNNMLSGKCADLNSLFVGLTRAMGIPARHQYGIRLNESKVHASLGSFGDISKAQHCRAEFYLHDLGWIPVDPADVCEVIQKENLLPNHPKITSLRENLFGFWEMNWLTFNHAEDITLSRDSIAGTLPFFMFPHAEIDDLLLDSLDPVKFSYKITSAELIGTGARF</sequence>
<dbReference type="Proteomes" id="UP000185062">
    <property type="component" value="Unassembled WGS sequence"/>
</dbReference>